<evidence type="ECO:0000256" key="6">
    <source>
        <dbReference type="ARBA" id="ARBA00022605"/>
    </source>
</evidence>
<dbReference type="EMBL" id="JAUKPO010000004">
    <property type="protein sequence ID" value="MDO1446659.1"/>
    <property type="molecule type" value="Genomic_DNA"/>
</dbReference>
<evidence type="ECO:0000256" key="8">
    <source>
        <dbReference type="ARBA" id="ARBA00023002"/>
    </source>
</evidence>
<dbReference type="InterPro" id="IPR001342">
    <property type="entry name" value="HDH_cat"/>
</dbReference>
<dbReference type="PROSITE" id="PS01042">
    <property type="entry name" value="HOMOSER_DHGENASE"/>
    <property type="match status" value="1"/>
</dbReference>
<name>A0ABT8R3Z4_9BACT</name>
<evidence type="ECO:0000256" key="2">
    <source>
        <dbReference type="ARBA" id="ARBA00005062"/>
    </source>
</evidence>
<evidence type="ECO:0000259" key="13">
    <source>
        <dbReference type="Pfam" id="PF03447"/>
    </source>
</evidence>
<evidence type="ECO:0000256" key="10">
    <source>
        <dbReference type="RuleBase" id="RU000579"/>
    </source>
</evidence>
<organism evidence="14 15">
    <name type="scientific">Rhodocytophaga aerolata</name>
    <dbReference type="NCBI Taxonomy" id="455078"/>
    <lineage>
        <taxon>Bacteria</taxon>
        <taxon>Pseudomonadati</taxon>
        <taxon>Bacteroidota</taxon>
        <taxon>Cytophagia</taxon>
        <taxon>Cytophagales</taxon>
        <taxon>Rhodocytophagaceae</taxon>
        <taxon>Rhodocytophaga</taxon>
    </lineage>
</organism>
<dbReference type="InterPro" id="IPR005106">
    <property type="entry name" value="Asp/hSer_DH_NAD-bd"/>
</dbReference>
<keyword evidence="9 10" id="KW-0486">Methionine biosynthesis</keyword>
<dbReference type="SUPFAM" id="SSF51735">
    <property type="entry name" value="NAD(P)-binding Rossmann-fold domains"/>
    <property type="match status" value="1"/>
</dbReference>
<evidence type="ECO:0000256" key="11">
    <source>
        <dbReference type="RuleBase" id="RU004171"/>
    </source>
</evidence>
<keyword evidence="15" id="KW-1185">Reference proteome</keyword>
<comment type="catalytic activity">
    <reaction evidence="10">
        <text>L-homoserine + NADP(+) = L-aspartate 4-semialdehyde + NADPH + H(+)</text>
        <dbReference type="Rhea" id="RHEA:15761"/>
        <dbReference type="ChEBI" id="CHEBI:15378"/>
        <dbReference type="ChEBI" id="CHEBI:57476"/>
        <dbReference type="ChEBI" id="CHEBI:57783"/>
        <dbReference type="ChEBI" id="CHEBI:58349"/>
        <dbReference type="ChEBI" id="CHEBI:537519"/>
        <dbReference type="EC" id="1.1.1.3"/>
    </reaction>
</comment>
<dbReference type="Gene3D" id="3.30.360.10">
    <property type="entry name" value="Dihydrodipicolinate Reductase, domain 2"/>
    <property type="match status" value="1"/>
</dbReference>
<dbReference type="Gene3D" id="3.40.50.720">
    <property type="entry name" value="NAD(P)-binding Rossmann-like Domain"/>
    <property type="match status" value="1"/>
</dbReference>
<dbReference type="RefSeq" id="WP_302037456.1">
    <property type="nucleotide sequence ID" value="NZ_JAUKPO010000004.1"/>
</dbReference>
<proteinExistence type="inferred from homology"/>
<feature type="domain" description="Aspartate/homoserine dehydrogenase NAD-binding" evidence="13">
    <location>
        <begin position="11"/>
        <end position="121"/>
    </location>
</feature>
<keyword evidence="10" id="KW-0521">NADP</keyword>
<dbReference type="InterPro" id="IPR019811">
    <property type="entry name" value="HDH_CS"/>
</dbReference>
<dbReference type="Pfam" id="PF00742">
    <property type="entry name" value="Homoserine_dh"/>
    <property type="match status" value="1"/>
</dbReference>
<evidence type="ECO:0000256" key="9">
    <source>
        <dbReference type="ARBA" id="ARBA00023167"/>
    </source>
</evidence>
<accession>A0ABT8R3Z4</accession>
<feature type="domain" description="Homoserine dehydrogenase catalytic" evidence="12">
    <location>
        <begin position="129"/>
        <end position="307"/>
    </location>
</feature>
<protein>
    <recommendedName>
        <fullName evidence="5 10">Homoserine dehydrogenase</fullName>
        <ecNumber evidence="4 10">1.1.1.3</ecNumber>
    </recommendedName>
</protein>
<evidence type="ECO:0000256" key="1">
    <source>
        <dbReference type="ARBA" id="ARBA00005056"/>
    </source>
</evidence>
<evidence type="ECO:0000256" key="3">
    <source>
        <dbReference type="ARBA" id="ARBA00006753"/>
    </source>
</evidence>
<evidence type="ECO:0000259" key="12">
    <source>
        <dbReference type="Pfam" id="PF00742"/>
    </source>
</evidence>
<dbReference type="SUPFAM" id="SSF55347">
    <property type="entry name" value="Glyceraldehyde-3-phosphate dehydrogenase-like, C-terminal domain"/>
    <property type="match status" value="1"/>
</dbReference>
<keyword evidence="6 10" id="KW-0028">Amino-acid biosynthesis</keyword>
<evidence type="ECO:0000313" key="14">
    <source>
        <dbReference type="EMBL" id="MDO1446659.1"/>
    </source>
</evidence>
<dbReference type="NCBIfam" id="NF004976">
    <property type="entry name" value="PRK06349.1"/>
    <property type="match status" value="1"/>
</dbReference>
<dbReference type="Pfam" id="PF03447">
    <property type="entry name" value="NAD_binding_3"/>
    <property type="match status" value="1"/>
</dbReference>
<comment type="caution">
    <text evidence="14">The sequence shown here is derived from an EMBL/GenBank/DDBJ whole genome shotgun (WGS) entry which is preliminary data.</text>
</comment>
<dbReference type="Gene3D" id="3.30.70.260">
    <property type="match status" value="1"/>
</dbReference>
<dbReference type="InterPro" id="IPR036291">
    <property type="entry name" value="NAD(P)-bd_dom_sf"/>
</dbReference>
<comment type="similarity">
    <text evidence="3 11">Belongs to the homoserine dehydrogenase family.</text>
</comment>
<reference evidence="14" key="1">
    <citation type="submission" date="2023-07" db="EMBL/GenBank/DDBJ databases">
        <title>The genome sequence of Rhodocytophaga aerolata KACC 12507.</title>
        <authorList>
            <person name="Zhang X."/>
        </authorList>
    </citation>
    <scope>NUCLEOTIDE SEQUENCE</scope>
    <source>
        <strain evidence="14">KACC 12507</strain>
    </source>
</reference>
<dbReference type="EC" id="1.1.1.3" evidence="4 10"/>
<dbReference type="Proteomes" id="UP001168528">
    <property type="component" value="Unassembled WGS sequence"/>
</dbReference>
<evidence type="ECO:0000256" key="4">
    <source>
        <dbReference type="ARBA" id="ARBA00013213"/>
    </source>
</evidence>
<dbReference type="GO" id="GO:0004412">
    <property type="term" value="F:homoserine dehydrogenase activity"/>
    <property type="evidence" value="ECO:0007669"/>
    <property type="project" value="UniProtKB-EC"/>
</dbReference>
<keyword evidence="8 10" id="KW-0560">Oxidoreductase</keyword>
<comment type="pathway">
    <text evidence="1 10">Amino-acid biosynthesis; L-threonine biosynthesis; L-threonine from L-aspartate: step 3/5.</text>
</comment>
<gene>
    <name evidence="14" type="ORF">Q0590_10380</name>
</gene>
<evidence type="ECO:0000313" key="15">
    <source>
        <dbReference type="Proteomes" id="UP001168528"/>
    </source>
</evidence>
<evidence type="ECO:0000256" key="7">
    <source>
        <dbReference type="ARBA" id="ARBA00022697"/>
    </source>
</evidence>
<dbReference type="PANTHER" id="PTHR43331:SF1">
    <property type="entry name" value="HOMOSERINE DEHYDROGENASE"/>
    <property type="match status" value="1"/>
</dbReference>
<evidence type="ECO:0000256" key="5">
    <source>
        <dbReference type="ARBA" id="ARBA00013376"/>
    </source>
</evidence>
<sequence length="416" mass="47173">MNKHVKIGLFGFGCVGQGLYDILEKSEGFRAEVSRICVKDRTKARPIDNRYFTFDKDDILEDPEINLVVELINNADEAYDIVTTALKKGKTVVTANKKMLAEHLEELVYLQNKYNTSLLYEASACGSIPIIRNLEEYYDNELLYSVSGIMNGSSNYILSKIFNENLSYHTALKQAQDLGFAETDPTLDVGGFDALNKLCILITHAYGTIVKPEKLFNYGIQNLSDYDIQFAKEKGYKIKLVASVRKIAEKSIAALVIPQFVKKEEYLYNVENEYNGVTVEAAFADRQFFMGKGAGGHPTGSAVLSDISASTYHYRYEYKKLAQHHDITFSNDVYLEVYLRYHQKEEVELLQFKDISEKYSGKHFNYVIGIVYIAKLAAIKEELAGRNIFIAATGNTFQRVEEQKLKQPTEVSLQLT</sequence>
<comment type="pathway">
    <text evidence="2 10">Amino-acid biosynthesis; L-methionine biosynthesis via de novo pathway; L-homoserine from L-aspartate: step 3/3.</text>
</comment>
<keyword evidence="7 10" id="KW-0791">Threonine biosynthesis</keyword>
<dbReference type="PANTHER" id="PTHR43331">
    <property type="entry name" value="HOMOSERINE DEHYDROGENASE"/>
    <property type="match status" value="1"/>
</dbReference>